<accession>A0A9N9FGQ5</accession>
<organism evidence="1 2">
    <name type="scientific">Funneliformis mosseae</name>
    <name type="common">Endomycorrhizal fungus</name>
    <name type="synonym">Glomus mosseae</name>
    <dbReference type="NCBI Taxonomy" id="27381"/>
    <lineage>
        <taxon>Eukaryota</taxon>
        <taxon>Fungi</taxon>
        <taxon>Fungi incertae sedis</taxon>
        <taxon>Mucoromycota</taxon>
        <taxon>Glomeromycotina</taxon>
        <taxon>Glomeromycetes</taxon>
        <taxon>Glomerales</taxon>
        <taxon>Glomeraceae</taxon>
        <taxon>Funneliformis</taxon>
    </lineage>
</organism>
<sequence>MLSDKILDEVLPSIPKDITTEIIKLLVQCPGQLPKRSNIVDFLNENPPVKIPFASIHFFQLKTGGQLIYPPSYGKNEDSYHGLWDSIIKNTIEVFGKHNASLPLLEFDRNTSKKTTTGCNHPDMVVKVRNICLFRGEEKCPEGVGDPSKELTEKIKGWKYGDAPYIFGYYAIETFITFVTMHKPITKSNNKRKQSVYSKRIAKFDLGRLSDRIRIINFLRNVCRILPIIANLCLQRD</sequence>
<reference evidence="1" key="1">
    <citation type="submission" date="2021-06" db="EMBL/GenBank/DDBJ databases">
        <authorList>
            <person name="Kallberg Y."/>
            <person name="Tangrot J."/>
            <person name="Rosling A."/>
        </authorList>
    </citation>
    <scope>NUCLEOTIDE SEQUENCE</scope>
    <source>
        <strain evidence="1">87-6 pot B 2015</strain>
    </source>
</reference>
<evidence type="ECO:0000313" key="1">
    <source>
        <dbReference type="EMBL" id="CAG8531898.1"/>
    </source>
</evidence>
<evidence type="ECO:0000313" key="2">
    <source>
        <dbReference type="Proteomes" id="UP000789375"/>
    </source>
</evidence>
<comment type="caution">
    <text evidence="1">The sequence shown here is derived from an EMBL/GenBank/DDBJ whole genome shotgun (WGS) entry which is preliminary data.</text>
</comment>
<dbReference type="EMBL" id="CAJVPP010001064">
    <property type="protein sequence ID" value="CAG8531898.1"/>
    <property type="molecule type" value="Genomic_DNA"/>
</dbReference>
<gene>
    <name evidence="1" type="ORF">FMOSSE_LOCUS5550</name>
</gene>
<keyword evidence="2" id="KW-1185">Reference proteome</keyword>
<protein>
    <submittedName>
        <fullName evidence="1">9273_t:CDS:1</fullName>
    </submittedName>
</protein>
<dbReference type="AlphaFoldDB" id="A0A9N9FGQ5"/>
<name>A0A9N9FGQ5_FUNMO</name>
<proteinExistence type="predicted"/>
<dbReference type="Proteomes" id="UP000789375">
    <property type="component" value="Unassembled WGS sequence"/>
</dbReference>